<evidence type="ECO:0000259" key="2">
    <source>
        <dbReference type="PROSITE" id="PS50983"/>
    </source>
</evidence>
<keyword evidence="4" id="KW-1185">Reference proteome</keyword>
<gene>
    <name evidence="3" type="ORF">RS130_20585</name>
</gene>
<protein>
    <submittedName>
        <fullName evidence="3">ABC transporter substrate-binding protein</fullName>
    </submittedName>
</protein>
<dbReference type="SUPFAM" id="SSF53807">
    <property type="entry name" value="Helical backbone' metal receptor"/>
    <property type="match status" value="1"/>
</dbReference>
<dbReference type="RefSeq" id="WP_316027480.1">
    <property type="nucleotide sequence ID" value="NZ_JAWDIO010000002.1"/>
</dbReference>
<dbReference type="PANTHER" id="PTHR30535">
    <property type="entry name" value="VITAMIN B12-BINDING PROTEIN"/>
    <property type="match status" value="1"/>
</dbReference>
<feature type="domain" description="Fe/B12 periplasmic-binding" evidence="2">
    <location>
        <begin position="34"/>
        <end position="148"/>
    </location>
</feature>
<evidence type="ECO:0000313" key="4">
    <source>
        <dbReference type="Proteomes" id="UP001247805"/>
    </source>
</evidence>
<name>A0ABU3T171_9ALTE</name>
<dbReference type="Pfam" id="PF01497">
    <property type="entry name" value="Peripla_BP_2"/>
    <property type="match status" value="1"/>
</dbReference>
<feature type="chain" id="PRO_5045764375" evidence="1">
    <location>
        <begin position="23"/>
        <end position="148"/>
    </location>
</feature>
<keyword evidence="1" id="KW-0732">Signal</keyword>
<dbReference type="Gene3D" id="3.40.50.1980">
    <property type="entry name" value="Nitrogenase molybdenum iron protein domain"/>
    <property type="match status" value="1"/>
</dbReference>
<accession>A0ABU3T171</accession>
<dbReference type="InterPro" id="IPR050902">
    <property type="entry name" value="ABC_Transporter_SBP"/>
</dbReference>
<dbReference type="InterPro" id="IPR002491">
    <property type="entry name" value="ABC_transptr_periplasmic_BD"/>
</dbReference>
<evidence type="ECO:0000256" key="1">
    <source>
        <dbReference type="SAM" id="SignalP"/>
    </source>
</evidence>
<evidence type="ECO:0000313" key="3">
    <source>
        <dbReference type="EMBL" id="MDU0355967.1"/>
    </source>
</evidence>
<feature type="signal peptide" evidence="1">
    <location>
        <begin position="1"/>
        <end position="22"/>
    </location>
</feature>
<organism evidence="3 4">
    <name type="scientific">Paraglaciecola aquimarina</name>
    <dbReference type="NCBI Taxonomy" id="1235557"/>
    <lineage>
        <taxon>Bacteria</taxon>
        <taxon>Pseudomonadati</taxon>
        <taxon>Pseudomonadota</taxon>
        <taxon>Gammaproteobacteria</taxon>
        <taxon>Alteromonadales</taxon>
        <taxon>Alteromonadaceae</taxon>
        <taxon>Paraglaciecola</taxon>
    </lineage>
</organism>
<sequence>MIQLKSLLCMLAATMFSLSTLGQTLTNQQKQQLRIIALAPHIVESLYEIGAGEQIIGTSSHADYPQQAKNILRVGNYASLQIEKILQLKPDSILVLQTGNPMSDLARLEKYQFKIIYSKPRKLSDVADELIMLGELTGRHDQGQRNGR</sequence>
<reference evidence="3 4" key="1">
    <citation type="submission" date="2023-10" db="EMBL/GenBank/DDBJ databases">
        <title>Glaciecola aquimarina strain GGW-M5 nov., isolated from a coastal seawater.</title>
        <authorList>
            <person name="Bayburt H."/>
            <person name="Kim J.M."/>
            <person name="Choi B.J."/>
            <person name="Jeon C.O."/>
        </authorList>
    </citation>
    <scope>NUCLEOTIDE SEQUENCE [LARGE SCALE GENOMIC DNA]</scope>
    <source>
        <strain evidence="3 4">KCTC 32108</strain>
    </source>
</reference>
<dbReference type="PANTHER" id="PTHR30535:SF34">
    <property type="entry name" value="MOLYBDATE-BINDING PROTEIN MOLA"/>
    <property type="match status" value="1"/>
</dbReference>
<dbReference type="Proteomes" id="UP001247805">
    <property type="component" value="Unassembled WGS sequence"/>
</dbReference>
<proteinExistence type="predicted"/>
<dbReference type="EMBL" id="JAWDIO010000002">
    <property type="protein sequence ID" value="MDU0355967.1"/>
    <property type="molecule type" value="Genomic_DNA"/>
</dbReference>
<comment type="caution">
    <text evidence="3">The sequence shown here is derived from an EMBL/GenBank/DDBJ whole genome shotgun (WGS) entry which is preliminary data.</text>
</comment>
<dbReference type="PROSITE" id="PS50983">
    <property type="entry name" value="FE_B12_PBP"/>
    <property type="match status" value="1"/>
</dbReference>